<name>A0A5C3QC18_9AGAR</name>
<organism evidence="2 3">
    <name type="scientific">Pterulicium gracile</name>
    <dbReference type="NCBI Taxonomy" id="1884261"/>
    <lineage>
        <taxon>Eukaryota</taxon>
        <taxon>Fungi</taxon>
        <taxon>Dikarya</taxon>
        <taxon>Basidiomycota</taxon>
        <taxon>Agaricomycotina</taxon>
        <taxon>Agaricomycetes</taxon>
        <taxon>Agaricomycetidae</taxon>
        <taxon>Agaricales</taxon>
        <taxon>Pleurotineae</taxon>
        <taxon>Pterulaceae</taxon>
        <taxon>Pterulicium</taxon>
    </lineage>
</organism>
<keyword evidence="3" id="KW-1185">Reference proteome</keyword>
<reference evidence="2 3" key="1">
    <citation type="journal article" date="2019" name="Nat. Ecol. Evol.">
        <title>Megaphylogeny resolves global patterns of mushroom evolution.</title>
        <authorList>
            <person name="Varga T."/>
            <person name="Krizsan K."/>
            <person name="Foldi C."/>
            <person name="Dima B."/>
            <person name="Sanchez-Garcia M."/>
            <person name="Sanchez-Ramirez S."/>
            <person name="Szollosi G.J."/>
            <person name="Szarkandi J.G."/>
            <person name="Papp V."/>
            <person name="Albert L."/>
            <person name="Andreopoulos W."/>
            <person name="Angelini C."/>
            <person name="Antonin V."/>
            <person name="Barry K.W."/>
            <person name="Bougher N.L."/>
            <person name="Buchanan P."/>
            <person name="Buyck B."/>
            <person name="Bense V."/>
            <person name="Catcheside P."/>
            <person name="Chovatia M."/>
            <person name="Cooper J."/>
            <person name="Damon W."/>
            <person name="Desjardin D."/>
            <person name="Finy P."/>
            <person name="Geml J."/>
            <person name="Haridas S."/>
            <person name="Hughes K."/>
            <person name="Justo A."/>
            <person name="Karasinski D."/>
            <person name="Kautmanova I."/>
            <person name="Kiss B."/>
            <person name="Kocsube S."/>
            <person name="Kotiranta H."/>
            <person name="LaButti K.M."/>
            <person name="Lechner B.E."/>
            <person name="Liimatainen K."/>
            <person name="Lipzen A."/>
            <person name="Lukacs Z."/>
            <person name="Mihaltcheva S."/>
            <person name="Morgado L.N."/>
            <person name="Niskanen T."/>
            <person name="Noordeloos M.E."/>
            <person name="Ohm R.A."/>
            <person name="Ortiz-Santana B."/>
            <person name="Ovrebo C."/>
            <person name="Racz N."/>
            <person name="Riley R."/>
            <person name="Savchenko A."/>
            <person name="Shiryaev A."/>
            <person name="Soop K."/>
            <person name="Spirin V."/>
            <person name="Szebenyi C."/>
            <person name="Tomsovsky M."/>
            <person name="Tulloss R.E."/>
            <person name="Uehling J."/>
            <person name="Grigoriev I.V."/>
            <person name="Vagvolgyi C."/>
            <person name="Papp T."/>
            <person name="Martin F.M."/>
            <person name="Miettinen O."/>
            <person name="Hibbett D.S."/>
            <person name="Nagy L.G."/>
        </authorList>
    </citation>
    <scope>NUCLEOTIDE SEQUENCE [LARGE SCALE GENOMIC DNA]</scope>
    <source>
        <strain evidence="2 3">CBS 309.79</strain>
    </source>
</reference>
<dbReference type="Proteomes" id="UP000305067">
    <property type="component" value="Unassembled WGS sequence"/>
</dbReference>
<protein>
    <submittedName>
        <fullName evidence="2">Uncharacterized protein</fullName>
    </submittedName>
</protein>
<evidence type="ECO:0000256" key="1">
    <source>
        <dbReference type="SAM" id="MobiDB-lite"/>
    </source>
</evidence>
<gene>
    <name evidence="2" type="ORF">BDV98DRAFT_586666</name>
</gene>
<dbReference type="EMBL" id="ML178869">
    <property type="protein sequence ID" value="TFK95983.1"/>
    <property type="molecule type" value="Genomic_DNA"/>
</dbReference>
<proteinExistence type="predicted"/>
<feature type="compositionally biased region" description="Basic and acidic residues" evidence="1">
    <location>
        <begin position="102"/>
        <end position="129"/>
    </location>
</feature>
<accession>A0A5C3QC18</accession>
<dbReference type="AlphaFoldDB" id="A0A5C3QC18"/>
<feature type="region of interest" description="Disordered" evidence="1">
    <location>
        <begin position="80"/>
        <end position="150"/>
    </location>
</feature>
<evidence type="ECO:0000313" key="3">
    <source>
        <dbReference type="Proteomes" id="UP000305067"/>
    </source>
</evidence>
<evidence type="ECO:0000313" key="2">
    <source>
        <dbReference type="EMBL" id="TFK95983.1"/>
    </source>
</evidence>
<sequence>MTASSSPICEHFSPNLLHLLSLNHQRLSPCQAIPPNLLLIVEKKVSAAPRKTQIPVKPPTTLLIMKTCPQAESDTIAAAPGGQLNAPAAKKECRTNVPVEKSVPKPDLKSNSDKWHKEDPNKNGSREDASEVGPSDEGNQPTAADLNTERVGRSVCGGKQQTALPSDNDKAYLEPLAERTGGQDKDQACCSTGTINSGDKDVLPVQSHPTIFADWALLLLR</sequence>